<evidence type="ECO:0000313" key="14">
    <source>
        <dbReference type="EMBL" id="SEC52538.1"/>
    </source>
</evidence>
<protein>
    <recommendedName>
        <fullName evidence="10">Thiamine pyrimidine synthase</fullName>
    </recommendedName>
</protein>
<proteinExistence type="inferred from homology"/>
<dbReference type="PROSITE" id="PS51257">
    <property type="entry name" value="PROKAR_LIPOPROTEIN"/>
    <property type="match status" value="1"/>
</dbReference>
<comment type="catalytic activity">
    <reaction evidence="11">
        <text>N(6)-(pyridoxal phosphate)-L-lysyl-[4-amino-5-hydroxymethyl-2-methylpyrimidine phosphate synthase] + L-histidyl-[4-amino-5-hydroxymethyl-2-methylpyrimidine phosphate synthase] + 2 Fe(3+) + 4 H2O = L-lysyl-[4-amino-5-hydroxymethyl-2-methylpyrimidine phosphate synthase] + (2S)-2-amino-5-hydroxy-4-oxopentanoyl-[4-amino-5-hydroxymethyl-2-methylpyrimidine phosphate synthase] + 4-amino-2-methyl-5-(phosphooxymethyl)pyrimidine + 3-oxopropanoate + 2 Fe(2+) + 2 H(+)</text>
        <dbReference type="Rhea" id="RHEA:65756"/>
        <dbReference type="Rhea" id="RHEA-COMP:16892"/>
        <dbReference type="Rhea" id="RHEA-COMP:16893"/>
        <dbReference type="Rhea" id="RHEA-COMP:16894"/>
        <dbReference type="Rhea" id="RHEA-COMP:16895"/>
        <dbReference type="ChEBI" id="CHEBI:15377"/>
        <dbReference type="ChEBI" id="CHEBI:15378"/>
        <dbReference type="ChEBI" id="CHEBI:29033"/>
        <dbReference type="ChEBI" id="CHEBI:29034"/>
        <dbReference type="ChEBI" id="CHEBI:29969"/>
        <dbReference type="ChEBI" id="CHEBI:29979"/>
        <dbReference type="ChEBI" id="CHEBI:33190"/>
        <dbReference type="ChEBI" id="CHEBI:58354"/>
        <dbReference type="ChEBI" id="CHEBI:143915"/>
        <dbReference type="ChEBI" id="CHEBI:157692"/>
    </reaction>
    <physiologicalReaction direction="left-to-right" evidence="11">
        <dbReference type="Rhea" id="RHEA:65757"/>
    </physiologicalReaction>
</comment>
<dbReference type="Pfam" id="PF09084">
    <property type="entry name" value="NMT1"/>
    <property type="match status" value="1"/>
</dbReference>
<evidence type="ECO:0000256" key="2">
    <source>
        <dbReference type="ARBA" id="ARBA00004948"/>
    </source>
</evidence>
<keyword evidence="15" id="KW-1185">Reference proteome</keyword>
<comment type="function">
    <text evidence="1">Responsible for the formation of the pyrimidine heterocycle in the thiamine biosynthesis pathway. Catalyzes the formation of hydroxymethylpyrimidine phosphate (HMP-P) from histidine and pyridoxal phosphate (PLP). The protein uses PLP and the active site histidine to form HMP-P, generating an inactive enzyme. The enzyme can only undergo a single turnover, which suggests it is a suicide enzyme.</text>
</comment>
<keyword evidence="9" id="KW-0408">Iron</keyword>
<feature type="chain" id="PRO_5038355094" description="Thiamine pyrimidine synthase" evidence="12">
    <location>
        <begin position="29"/>
        <end position="349"/>
    </location>
</feature>
<keyword evidence="6" id="KW-0479">Metal-binding</keyword>
<accession>A0A1H4T8B6</accession>
<dbReference type="Proteomes" id="UP000182652">
    <property type="component" value="Unassembled WGS sequence"/>
</dbReference>
<evidence type="ECO:0000256" key="1">
    <source>
        <dbReference type="ARBA" id="ARBA00003469"/>
    </source>
</evidence>
<comment type="subunit">
    <text evidence="4">Homodimer.</text>
</comment>
<gene>
    <name evidence="14" type="ORF">SAMN04489745_3089</name>
</gene>
<dbReference type="GO" id="GO:0016740">
    <property type="term" value="F:transferase activity"/>
    <property type="evidence" value="ECO:0007669"/>
    <property type="project" value="UniProtKB-KW"/>
</dbReference>
<keyword evidence="5" id="KW-0808">Transferase</keyword>
<evidence type="ECO:0000256" key="7">
    <source>
        <dbReference type="ARBA" id="ARBA00022898"/>
    </source>
</evidence>
<dbReference type="InterPro" id="IPR027939">
    <property type="entry name" value="NMT1/THI5"/>
</dbReference>
<feature type="domain" description="SsuA/THI5-like" evidence="13">
    <location>
        <begin position="83"/>
        <end position="268"/>
    </location>
</feature>
<evidence type="ECO:0000256" key="12">
    <source>
        <dbReference type="SAM" id="SignalP"/>
    </source>
</evidence>
<organism evidence="14 15">
    <name type="scientific">Arthrobacter woluwensis</name>
    <dbReference type="NCBI Taxonomy" id="156980"/>
    <lineage>
        <taxon>Bacteria</taxon>
        <taxon>Bacillati</taxon>
        <taxon>Actinomycetota</taxon>
        <taxon>Actinomycetes</taxon>
        <taxon>Micrococcales</taxon>
        <taxon>Micrococcaceae</taxon>
        <taxon>Arthrobacter</taxon>
    </lineage>
</organism>
<name>A0A1H4T8B6_9MICC</name>
<dbReference type="PANTHER" id="PTHR31528:SF1">
    <property type="entry name" value="4-AMINO-5-HYDROXYMETHYL-2-METHYLPYRIMIDINE PHOSPHATE SYNTHASE THI11-RELATED"/>
    <property type="match status" value="1"/>
</dbReference>
<dbReference type="AlphaFoldDB" id="A0A1H4T8B6"/>
<dbReference type="SUPFAM" id="SSF53850">
    <property type="entry name" value="Periplasmic binding protein-like II"/>
    <property type="match status" value="1"/>
</dbReference>
<feature type="signal peptide" evidence="12">
    <location>
        <begin position="1"/>
        <end position="28"/>
    </location>
</feature>
<keyword evidence="8" id="KW-0784">Thiamine biosynthesis</keyword>
<evidence type="ECO:0000256" key="8">
    <source>
        <dbReference type="ARBA" id="ARBA00022977"/>
    </source>
</evidence>
<dbReference type="STRING" id="156980.SAMN04489745_3089"/>
<evidence type="ECO:0000256" key="5">
    <source>
        <dbReference type="ARBA" id="ARBA00022679"/>
    </source>
</evidence>
<comment type="similarity">
    <text evidence="3">Belongs to the NMT1/THI5 family.</text>
</comment>
<evidence type="ECO:0000256" key="9">
    <source>
        <dbReference type="ARBA" id="ARBA00023004"/>
    </source>
</evidence>
<keyword evidence="12" id="KW-0732">Signal</keyword>
<evidence type="ECO:0000256" key="11">
    <source>
        <dbReference type="ARBA" id="ARBA00048179"/>
    </source>
</evidence>
<dbReference type="EMBL" id="FNSN01000003">
    <property type="protein sequence ID" value="SEC52538.1"/>
    <property type="molecule type" value="Genomic_DNA"/>
</dbReference>
<evidence type="ECO:0000256" key="3">
    <source>
        <dbReference type="ARBA" id="ARBA00009406"/>
    </source>
</evidence>
<evidence type="ECO:0000256" key="10">
    <source>
        <dbReference type="ARBA" id="ARBA00033171"/>
    </source>
</evidence>
<dbReference type="GO" id="GO:0046872">
    <property type="term" value="F:metal ion binding"/>
    <property type="evidence" value="ECO:0007669"/>
    <property type="project" value="UniProtKB-KW"/>
</dbReference>
<sequence length="349" mass="37109">MGQRTSKRTVSRTVIAAAIMSATALVLSACGGAATAQSAKDQVKTLRYEGSANSVTLPELAADLGYLGDLKLDWVGNTISGPASIQNAATGNTEFGGAFAGAVVKLQEAGAPVKAVINYYGSDAKSFYGFYVKADSPIKTAKDLIGRKIAVNTLGAHADAVITTYLQKNGLSKDEIKQVQLVVVAPNDTEQAIRHGQVDAGALSGVLQDNAVATGGLRSLFSDYGLFGAFAGGQYVFRNDFIAKNPDTVRTFTTGVAKAIQWASTTPRATVIQRFTDIITKRHRNESTATLKYFKSIAIPANGAIQDEDFQRWNTWLKDTGILNKDVQASKYYTNEFNALAGTGTEGKK</sequence>
<dbReference type="PANTHER" id="PTHR31528">
    <property type="entry name" value="4-AMINO-5-HYDROXYMETHYL-2-METHYLPYRIMIDINE PHOSPHATE SYNTHASE THI11-RELATED"/>
    <property type="match status" value="1"/>
</dbReference>
<dbReference type="Gene3D" id="3.40.190.10">
    <property type="entry name" value="Periplasmic binding protein-like II"/>
    <property type="match status" value="2"/>
</dbReference>
<evidence type="ECO:0000256" key="4">
    <source>
        <dbReference type="ARBA" id="ARBA00011738"/>
    </source>
</evidence>
<comment type="pathway">
    <text evidence="2">Cofactor biosynthesis; thiamine diphosphate biosynthesis.</text>
</comment>
<dbReference type="RefSeq" id="WP_254780575.1">
    <property type="nucleotide sequence ID" value="NZ_FNSN01000003.1"/>
</dbReference>
<evidence type="ECO:0000256" key="6">
    <source>
        <dbReference type="ARBA" id="ARBA00022723"/>
    </source>
</evidence>
<dbReference type="GO" id="GO:0009228">
    <property type="term" value="P:thiamine biosynthetic process"/>
    <property type="evidence" value="ECO:0007669"/>
    <property type="project" value="UniProtKB-KW"/>
</dbReference>
<evidence type="ECO:0000313" key="15">
    <source>
        <dbReference type="Proteomes" id="UP000182652"/>
    </source>
</evidence>
<keyword evidence="7" id="KW-0663">Pyridoxal phosphate</keyword>
<evidence type="ECO:0000259" key="13">
    <source>
        <dbReference type="Pfam" id="PF09084"/>
    </source>
</evidence>
<reference evidence="14 15" key="1">
    <citation type="submission" date="2016-10" db="EMBL/GenBank/DDBJ databases">
        <authorList>
            <person name="de Groot N.N."/>
        </authorList>
    </citation>
    <scope>NUCLEOTIDE SEQUENCE [LARGE SCALE GENOMIC DNA]</scope>
    <source>
        <strain evidence="14 15">DSM 10495</strain>
    </source>
</reference>
<dbReference type="InterPro" id="IPR015168">
    <property type="entry name" value="SsuA/THI5"/>
</dbReference>